<dbReference type="PANTHER" id="PTHR10039">
    <property type="entry name" value="AMELOGENIN"/>
    <property type="match status" value="1"/>
</dbReference>
<dbReference type="InterPro" id="IPR056884">
    <property type="entry name" value="NPHP3-like_N"/>
</dbReference>
<dbReference type="EMBL" id="JAADJZ010000028">
    <property type="protein sequence ID" value="KAF2866425.1"/>
    <property type="molecule type" value="Genomic_DNA"/>
</dbReference>
<feature type="domain" description="Nephrocystin 3-like N-terminal" evidence="2">
    <location>
        <begin position="155"/>
        <end position="223"/>
    </location>
</feature>
<name>A0A7C8MGB8_9PLEO</name>
<dbReference type="PANTHER" id="PTHR10039:SF17">
    <property type="entry name" value="FUNGAL STAND N-TERMINAL GOODBYE DOMAIN-CONTAINING PROTEIN-RELATED"/>
    <property type="match status" value="1"/>
</dbReference>
<protein>
    <recommendedName>
        <fullName evidence="2">Nephrocystin 3-like N-terminal domain-containing protein</fullName>
    </recommendedName>
</protein>
<proteinExistence type="predicted"/>
<gene>
    <name evidence="3" type="ORF">BDV95DRAFT_210139</name>
</gene>
<dbReference type="InterPro" id="IPR027417">
    <property type="entry name" value="P-loop_NTPase"/>
</dbReference>
<organism evidence="3 4">
    <name type="scientific">Massariosphaeria phaeospora</name>
    <dbReference type="NCBI Taxonomy" id="100035"/>
    <lineage>
        <taxon>Eukaryota</taxon>
        <taxon>Fungi</taxon>
        <taxon>Dikarya</taxon>
        <taxon>Ascomycota</taxon>
        <taxon>Pezizomycotina</taxon>
        <taxon>Dothideomycetes</taxon>
        <taxon>Pleosporomycetidae</taxon>
        <taxon>Pleosporales</taxon>
        <taxon>Pleosporales incertae sedis</taxon>
        <taxon>Massariosphaeria</taxon>
    </lineage>
</organism>
<evidence type="ECO:0000313" key="4">
    <source>
        <dbReference type="Proteomes" id="UP000481861"/>
    </source>
</evidence>
<dbReference type="OrthoDB" id="7464126at2759"/>
<comment type="caution">
    <text evidence="3">The sequence shown here is derived from an EMBL/GenBank/DDBJ whole genome shotgun (WGS) entry which is preliminary data.</text>
</comment>
<evidence type="ECO:0000313" key="3">
    <source>
        <dbReference type="EMBL" id="KAF2866425.1"/>
    </source>
</evidence>
<keyword evidence="4" id="KW-1185">Reference proteome</keyword>
<reference evidence="3 4" key="1">
    <citation type="submission" date="2020-01" db="EMBL/GenBank/DDBJ databases">
        <authorList>
            <consortium name="DOE Joint Genome Institute"/>
            <person name="Haridas S."/>
            <person name="Albert R."/>
            <person name="Binder M."/>
            <person name="Bloem J."/>
            <person name="Labutti K."/>
            <person name="Salamov A."/>
            <person name="Andreopoulos B."/>
            <person name="Baker S.E."/>
            <person name="Barry K."/>
            <person name="Bills G."/>
            <person name="Bluhm B.H."/>
            <person name="Cannon C."/>
            <person name="Castanera R."/>
            <person name="Culley D.E."/>
            <person name="Daum C."/>
            <person name="Ezra D."/>
            <person name="Gonzalez J.B."/>
            <person name="Henrissat B."/>
            <person name="Kuo A."/>
            <person name="Liang C."/>
            <person name="Lipzen A."/>
            <person name="Lutzoni F."/>
            <person name="Magnuson J."/>
            <person name="Mondo S."/>
            <person name="Nolan M."/>
            <person name="Ohm R."/>
            <person name="Pangilinan J."/>
            <person name="Park H.-J.H."/>
            <person name="Ramirez L."/>
            <person name="Alfaro M."/>
            <person name="Sun H."/>
            <person name="Tritt A."/>
            <person name="Yoshinaga Y."/>
            <person name="Zwiers L.-H.L."/>
            <person name="Turgeon B.G."/>
            <person name="Goodwin S.B."/>
            <person name="Spatafora J.W."/>
            <person name="Crous P.W."/>
            <person name="Grigoriev I.V."/>
        </authorList>
    </citation>
    <scope>NUCLEOTIDE SEQUENCE [LARGE SCALE GENOMIC DNA]</scope>
    <source>
        <strain evidence="3 4">CBS 611.86</strain>
    </source>
</reference>
<evidence type="ECO:0000259" key="2">
    <source>
        <dbReference type="Pfam" id="PF24883"/>
    </source>
</evidence>
<keyword evidence="1" id="KW-0677">Repeat</keyword>
<evidence type="ECO:0000256" key="1">
    <source>
        <dbReference type="ARBA" id="ARBA00022737"/>
    </source>
</evidence>
<dbReference type="Pfam" id="PF24883">
    <property type="entry name" value="NPHP3_N"/>
    <property type="match status" value="1"/>
</dbReference>
<dbReference type="Proteomes" id="UP000481861">
    <property type="component" value="Unassembled WGS sequence"/>
</dbReference>
<sequence>MNAFNLHNLDQLSVQLEENLANILATILEMIGYSTKAIQRKRWRELWAKVFGKDDERLETLRETLKEYVRQSSRIMEMEIKNMVIANEQQMKGIGADVKSLGSNLKDLGQDLSAKWDQIHKQQDGDRLSRLHEILNPTSTYEDQLDDIQRARVAGTGDWLLAEPVFESWLNQNDALLWICGSPGSGKTFVAGSIVTMLHASQFSNQPQWQDTSVSFYFFGERNRIGGFHQALRDMAW</sequence>
<dbReference type="SUPFAM" id="SSF52540">
    <property type="entry name" value="P-loop containing nucleoside triphosphate hydrolases"/>
    <property type="match status" value="1"/>
</dbReference>
<dbReference type="AlphaFoldDB" id="A0A7C8MGB8"/>
<accession>A0A7C8MGB8</accession>